<feature type="region of interest" description="Disordered" evidence="2">
    <location>
        <begin position="273"/>
        <end position="322"/>
    </location>
</feature>
<evidence type="ECO:0000313" key="4">
    <source>
        <dbReference type="Proteomes" id="UP000430079"/>
    </source>
</evidence>
<dbReference type="Gene3D" id="3.30.30.40">
    <property type="match status" value="1"/>
</dbReference>
<sequence>MADIRSLHEAVAELIHDGDTVALEGFTHLIPFAAAHEIIRQGIKDLTLARMTPDVVYDQLIGAGAARKLVFSWGGNPGVGSLHRFRDAVEHGWPAPLEIDEHSHAGMANRYAAGAARLPFAVLRGYRGSDIPARTLTVSTVVCPFTGEELAAVAALNPDVTVIHAQQADRAGNVQLWGLTGVQKEAALAARRVLVTVEEIVGTLEPRPGSVVLPTWVVDAVALVPGGAHPSYAAGYSVRDNAYYREWDGIARDRAAFGRWLAECVRGEGSSVRGAAVKDAGAGERDGTGVTAAVPAASPERAPGSTSEDAPDSTPETAPDCTPDELMEVNAARALAGARSCFVGIGLPSTAANLARRTVNPDLVLVYESGTLGSKPTRLPLSIGDGELADTADSVVSVPEMFNYWLQGGRIDVGFLGAAQVDRFANINTTVVDRGPGRPEGRLPGAGGAPEIAANCGQVLMVLRHSRRNFVKTLDFVTTLGHGAGPGDRAALGLPGAGPTAVITDLGVLRPDPDTAELVLTELHPGVTVDQIRAATGWDLREADRIGVTAPPTPAELAALRALKAAAADEPPHRSGKSA</sequence>
<dbReference type="PANTHER" id="PTHR43293:SF3">
    <property type="entry name" value="CHOLESTEROL RING-CLEAVING HYDROLASE IPDB SUBUNIT"/>
    <property type="match status" value="1"/>
</dbReference>
<evidence type="ECO:0000256" key="1">
    <source>
        <dbReference type="ARBA" id="ARBA00007047"/>
    </source>
</evidence>
<gene>
    <name evidence="3" type="ORF">Sgleb_15970</name>
</gene>
<dbReference type="InterPro" id="IPR037171">
    <property type="entry name" value="NagB/RpiA_transferase-like"/>
</dbReference>
<proteinExistence type="inferred from homology"/>
<dbReference type="AlphaFoldDB" id="A0A640SR97"/>
<dbReference type="EMBL" id="BLIO01000001">
    <property type="protein sequence ID" value="GFE13550.1"/>
    <property type="molecule type" value="Genomic_DNA"/>
</dbReference>
<comment type="similarity">
    <text evidence="1">Belongs to the 3-oxoacid CoA-transferase subunit B family.</text>
</comment>
<dbReference type="GO" id="GO:0008410">
    <property type="term" value="F:CoA-transferase activity"/>
    <property type="evidence" value="ECO:0007669"/>
    <property type="project" value="InterPro"/>
</dbReference>
<evidence type="ECO:0000256" key="2">
    <source>
        <dbReference type="SAM" id="MobiDB-lite"/>
    </source>
</evidence>
<name>A0A640SR97_9ACTN</name>
<dbReference type="Proteomes" id="UP000430079">
    <property type="component" value="Unassembled WGS sequence"/>
</dbReference>
<dbReference type="Pfam" id="PF01144">
    <property type="entry name" value="CoA_trans"/>
    <property type="match status" value="2"/>
</dbReference>
<dbReference type="SMART" id="SM00882">
    <property type="entry name" value="CoA_trans"/>
    <property type="match status" value="2"/>
</dbReference>
<dbReference type="SUPFAM" id="SSF100950">
    <property type="entry name" value="NagB/RpiA/CoA transferase-like"/>
    <property type="match status" value="2"/>
</dbReference>
<accession>A0A640SR97</accession>
<reference evidence="3 4" key="1">
    <citation type="submission" date="2019-12" db="EMBL/GenBank/DDBJ databases">
        <title>Whole genome shotgun sequence of Streptomyces hygroscopicus subsp. glebosus NBRC 13786.</title>
        <authorList>
            <person name="Ichikawa N."/>
            <person name="Kimura A."/>
            <person name="Kitahashi Y."/>
            <person name="Komaki H."/>
            <person name="Tamura T."/>
        </authorList>
    </citation>
    <scope>NUCLEOTIDE SEQUENCE [LARGE SCALE GENOMIC DNA]</scope>
    <source>
        <strain evidence="3 4">NBRC 13786</strain>
    </source>
</reference>
<comment type="caution">
    <text evidence="3">The sequence shown here is derived from an EMBL/GenBank/DDBJ whole genome shotgun (WGS) entry which is preliminary data.</text>
</comment>
<organism evidence="3 4">
    <name type="scientific">Streptomyces glebosus</name>
    <dbReference type="NCBI Taxonomy" id="249580"/>
    <lineage>
        <taxon>Bacteria</taxon>
        <taxon>Bacillati</taxon>
        <taxon>Actinomycetota</taxon>
        <taxon>Actinomycetes</taxon>
        <taxon>Kitasatosporales</taxon>
        <taxon>Streptomycetaceae</taxon>
        <taxon>Streptomyces</taxon>
    </lineage>
</organism>
<dbReference type="Gene3D" id="3.40.1080.10">
    <property type="entry name" value="Glutaconate Coenzyme A-transferase"/>
    <property type="match status" value="2"/>
</dbReference>
<dbReference type="InterPro" id="IPR004165">
    <property type="entry name" value="CoA_trans_fam_I"/>
</dbReference>
<evidence type="ECO:0008006" key="5">
    <source>
        <dbReference type="Google" id="ProtNLM"/>
    </source>
</evidence>
<keyword evidence="4" id="KW-1185">Reference proteome</keyword>
<evidence type="ECO:0000313" key="3">
    <source>
        <dbReference type="EMBL" id="GFE13550.1"/>
    </source>
</evidence>
<protein>
    <recommendedName>
        <fullName evidence="5">3-oxoadipate--succinyl-CoA transferase subunit A</fullName>
    </recommendedName>
</protein>
<dbReference type="PANTHER" id="PTHR43293">
    <property type="entry name" value="ACETATE COA-TRANSFERASE YDIF"/>
    <property type="match status" value="1"/>
</dbReference>